<dbReference type="Gene3D" id="2.30.120.10">
    <property type="match status" value="1"/>
</dbReference>
<evidence type="ECO:0000256" key="2">
    <source>
        <dbReference type="ARBA" id="ARBA00022801"/>
    </source>
</evidence>
<dbReference type="InterPro" id="IPR023343">
    <property type="entry name" value="Penicillin_amidase_dom1"/>
</dbReference>
<sequence>MKKRILKFSLALIAILIIALFLFINSLKPTYKGEITLNGLYNKTSVYFDDYGIPHIYANTEEDAVRSLGYVHAQDRLWQMELLRRIAPGKLSELFGEAALENDKLFASLGIDEYSEESVKLLSKNSDTYKMANAYLEGINEFIAKGPTPIEYKILGLKKENFTLKDTYNVIGYMAFSFAMAHKTDPLLTSLQKKLGYRYLNELGIQVPANSTLIKNYNEHIEDLTVAINEIMENSPIPPFIGSNSWVVNGNKTESGKVLFANDPHIAFSSPSVWYEAHIETPNFESYGYYLGAVPFPVLSHNRNYAYGITMFENDDIDFYQERNHPNDDSKYQFKRSYRDYSSTKKTINVKDEEPITFELKSTIHGPVMNGIVETIDTDRPISMSWIYTKIPNQLLTSLYEMSRAKNLDDVKKGVAKIHAPGLNIMYGDADGNVSWWAAAQLYKLPENANSKLILSGTGNHEIKDYLNFTQNPQAHNPTWNYVYSANNQPDSIAGILYPGYYLPEDRAKRITELLDPKNDWTKTDFMKMISDTKSAVAPNNVKIITESIEKKQLNEIEKEALETLTNWDGDFNKKSIAATIYTKYIYRFLENTFQDEMGETSFRNFTKTHLAGRTIAEQLNKEKSIWWDNTSTNDRESRSDILRISFSETVAVLREQFGDDISNWTWNRVHTLEHKHPFGEISVLRSFFNVGPFEVAGSKEVINNLAYKFTNDGTYEVHAGPSTRRIIDFSDIENSMSILPTGNSGNPFSEFYKDQAEMYANNEFRKMKMNKEEIEKVSTKLTFTIEK</sequence>
<dbReference type="EMBL" id="JAVRHV010000004">
    <property type="protein sequence ID" value="MDT0553591.1"/>
    <property type="molecule type" value="Genomic_DNA"/>
</dbReference>
<evidence type="ECO:0000313" key="5">
    <source>
        <dbReference type="Proteomes" id="UP001252186"/>
    </source>
</evidence>
<dbReference type="SUPFAM" id="SSF56235">
    <property type="entry name" value="N-terminal nucleophile aminohydrolases (Ntn hydrolases)"/>
    <property type="match status" value="1"/>
</dbReference>
<dbReference type="PANTHER" id="PTHR34218:SF5">
    <property type="entry name" value="PENICILLIN ACYLASE FAMILY PROTEIN"/>
    <property type="match status" value="1"/>
</dbReference>
<dbReference type="InterPro" id="IPR029055">
    <property type="entry name" value="Ntn_hydrolases_N"/>
</dbReference>
<accession>A0ABU2Y5X4</accession>
<dbReference type="RefSeq" id="WP_311593675.1">
    <property type="nucleotide sequence ID" value="NZ_JAVRHV010000004.1"/>
</dbReference>
<dbReference type="CDD" id="cd03747">
    <property type="entry name" value="Ntn_PGA_like"/>
    <property type="match status" value="1"/>
</dbReference>
<evidence type="ECO:0000256" key="3">
    <source>
        <dbReference type="ARBA" id="ARBA00023145"/>
    </source>
</evidence>
<dbReference type="Gene3D" id="1.10.439.10">
    <property type="entry name" value="Penicillin Amidohydrolase, domain 1"/>
    <property type="match status" value="1"/>
</dbReference>
<dbReference type="PANTHER" id="PTHR34218">
    <property type="entry name" value="PEPTIDASE S45 PENICILLIN AMIDASE"/>
    <property type="match status" value="1"/>
</dbReference>
<dbReference type="EC" id="3.5.1.-" evidence="4"/>
<proteinExistence type="inferred from homology"/>
<comment type="caution">
    <text evidence="4">The sequence shown here is derived from an EMBL/GenBank/DDBJ whole genome shotgun (WGS) entry which is preliminary data.</text>
</comment>
<dbReference type="PIRSF" id="PIRSF001227">
    <property type="entry name" value="Pen_acylase"/>
    <property type="match status" value="1"/>
</dbReference>
<dbReference type="InterPro" id="IPR014395">
    <property type="entry name" value="Pen/GL7ACA/AHL_acylase"/>
</dbReference>
<comment type="similarity">
    <text evidence="1">Belongs to the peptidase S45 family.</text>
</comment>
<keyword evidence="5" id="KW-1185">Reference proteome</keyword>
<dbReference type="InterPro" id="IPR002692">
    <property type="entry name" value="S45"/>
</dbReference>
<dbReference type="GO" id="GO:0016787">
    <property type="term" value="F:hydrolase activity"/>
    <property type="evidence" value="ECO:0007669"/>
    <property type="project" value="UniProtKB-KW"/>
</dbReference>
<name>A0ABU2Y5X4_9FLAO</name>
<dbReference type="Pfam" id="PF01804">
    <property type="entry name" value="Penicil_amidase"/>
    <property type="match status" value="1"/>
</dbReference>
<dbReference type="Gene3D" id="3.60.20.10">
    <property type="entry name" value="Glutamine Phosphoribosylpyrophosphate, subunit 1, domain 1"/>
    <property type="match status" value="1"/>
</dbReference>
<keyword evidence="2 4" id="KW-0378">Hydrolase</keyword>
<keyword evidence="3" id="KW-0865">Zymogen</keyword>
<dbReference type="InterPro" id="IPR043146">
    <property type="entry name" value="Penicillin_amidase_N_B-knob"/>
</dbReference>
<dbReference type="InterPro" id="IPR043147">
    <property type="entry name" value="Penicillin_amidase_A-knob"/>
</dbReference>
<protein>
    <submittedName>
        <fullName evidence="4">Penicillin acylase family protein</fullName>
        <ecNumber evidence="4">3.5.1.-</ecNumber>
    </submittedName>
</protein>
<organism evidence="4 5">
    <name type="scientific">Urechidicola vernalis</name>
    <dbReference type="NCBI Taxonomy" id="3075600"/>
    <lineage>
        <taxon>Bacteria</taxon>
        <taxon>Pseudomonadati</taxon>
        <taxon>Bacteroidota</taxon>
        <taxon>Flavobacteriia</taxon>
        <taxon>Flavobacteriales</taxon>
        <taxon>Flavobacteriaceae</taxon>
        <taxon>Urechidicola</taxon>
    </lineage>
</organism>
<gene>
    <name evidence="4" type="ORF">RM519_10075</name>
</gene>
<dbReference type="Gene3D" id="1.10.1400.10">
    <property type="match status" value="1"/>
</dbReference>
<evidence type="ECO:0000256" key="1">
    <source>
        <dbReference type="ARBA" id="ARBA00006586"/>
    </source>
</evidence>
<evidence type="ECO:0000313" key="4">
    <source>
        <dbReference type="EMBL" id="MDT0553591.1"/>
    </source>
</evidence>
<dbReference type="Proteomes" id="UP001252186">
    <property type="component" value="Unassembled WGS sequence"/>
</dbReference>
<reference evidence="4 5" key="1">
    <citation type="submission" date="2023-09" db="EMBL/GenBank/DDBJ databases">
        <authorList>
            <person name="Rey-Velasco X."/>
        </authorList>
    </citation>
    <scope>NUCLEOTIDE SEQUENCE [LARGE SCALE GENOMIC DNA]</scope>
    <source>
        <strain evidence="4 5">P050</strain>
    </source>
</reference>